<feature type="domain" description="VTT" evidence="3">
    <location>
        <begin position="32"/>
        <end position="157"/>
    </location>
</feature>
<keyword evidence="2" id="KW-0472">Membrane</keyword>
<evidence type="ECO:0000256" key="2">
    <source>
        <dbReference type="SAM" id="Phobius"/>
    </source>
</evidence>
<dbReference type="HOGENOM" id="CLU_044208_1_0_9"/>
<dbReference type="Pfam" id="PF09335">
    <property type="entry name" value="VTT_dom"/>
    <property type="match status" value="1"/>
</dbReference>
<reference evidence="4" key="1">
    <citation type="submission" date="2014-07" db="EMBL/GenBank/DDBJ databases">
        <authorList>
            <person name="Urmite Genomes Urmite Genomes"/>
        </authorList>
    </citation>
    <scope>NUCLEOTIDE SEQUENCE</scope>
    <source>
        <strain evidence="4">13S34_air</strain>
    </source>
</reference>
<feature type="transmembrane region" description="Helical" evidence="2">
    <location>
        <begin position="51"/>
        <end position="73"/>
    </location>
</feature>
<keyword evidence="2" id="KW-1133">Transmembrane helix</keyword>
<dbReference type="AlphaFoldDB" id="A0A078ME20"/>
<feature type="transmembrane region" description="Helical" evidence="2">
    <location>
        <begin position="12"/>
        <end position="31"/>
    </location>
</feature>
<dbReference type="PATRIC" id="fig|1461583.4.peg.2459"/>
<keyword evidence="2" id="KW-0812">Transmembrane</keyword>
<gene>
    <name evidence="4" type="primary">yqjA_3</name>
    <name evidence="4" type="ORF">BN1050_02545</name>
</gene>
<evidence type="ECO:0000313" key="4">
    <source>
        <dbReference type="EMBL" id="CEA05603.1"/>
    </source>
</evidence>
<proteinExistence type="inferred from homology"/>
<evidence type="ECO:0000256" key="1">
    <source>
        <dbReference type="ARBA" id="ARBA00010792"/>
    </source>
</evidence>
<name>A0A078ME20_9BACL</name>
<organism evidence="4">
    <name type="scientific">Metalysinibacillus saudimassiliensis</name>
    <dbReference type="NCBI Taxonomy" id="1461583"/>
    <lineage>
        <taxon>Bacteria</taxon>
        <taxon>Bacillati</taxon>
        <taxon>Bacillota</taxon>
        <taxon>Bacilli</taxon>
        <taxon>Bacillales</taxon>
        <taxon>Caryophanaceae</taxon>
        <taxon>Metalysinibacillus</taxon>
    </lineage>
</organism>
<dbReference type="InterPro" id="IPR032816">
    <property type="entry name" value="VTT_dom"/>
</dbReference>
<dbReference type="EMBL" id="LN483078">
    <property type="protein sequence ID" value="CEA05603.1"/>
    <property type="molecule type" value="Genomic_DNA"/>
</dbReference>
<dbReference type="InterPro" id="IPR051311">
    <property type="entry name" value="DedA_domain"/>
</dbReference>
<sequence length="200" mass="22065">MSVDYIIHAFATYGYIIIFICAFFGIIGIPAPEESLLVIIGMACVHHTMNFMQASLVAIAGTVVGMVVGYGLGKYLGLPIMARWGKFVGFTMARWEKVEHKYTKRSRLAIMGGFYLPGIRQVSPYVAGVAKLKFPFFFFYAVLGAILWVVPYLGAGYLIGSKFAIPPVYISSIGFVLFGLFVLHLIIQFIKNKLKGANAK</sequence>
<accession>A0A078ME20</accession>
<feature type="transmembrane region" description="Helical" evidence="2">
    <location>
        <begin position="165"/>
        <end position="187"/>
    </location>
</feature>
<evidence type="ECO:0000259" key="3">
    <source>
        <dbReference type="Pfam" id="PF09335"/>
    </source>
</evidence>
<feature type="transmembrane region" description="Helical" evidence="2">
    <location>
        <begin position="137"/>
        <end position="159"/>
    </location>
</feature>
<protein>
    <submittedName>
        <fullName evidence="4">Inner membrane protein YqjA</fullName>
    </submittedName>
</protein>
<dbReference type="GO" id="GO:0005886">
    <property type="term" value="C:plasma membrane"/>
    <property type="evidence" value="ECO:0007669"/>
    <property type="project" value="TreeGrafter"/>
</dbReference>
<comment type="similarity">
    <text evidence="1">Belongs to the DedA family.</text>
</comment>
<dbReference type="PANTHER" id="PTHR42709:SF9">
    <property type="entry name" value="ALKALINE PHOSPHATASE LIKE PROTEIN"/>
    <property type="match status" value="1"/>
</dbReference>
<dbReference type="PANTHER" id="PTHR42709">
    <property type="entry name" value="ALKALINE PHOSPHATASE LIKE PROTEIN"/>
    <property type="match status" value="1"/>
</dbReference>